<comment type="caution">
    <text evidence="5">The sequence shown here is derived from an EMBL/GenBank/DDBJ whole genome shotgun (WGS) entry which is preliminary data.</text>
</comment>
<dbReference type="SUPFAM" id="SSF51569">
    <property type="entry name" value="Aldolase"/>
    <property type="match status" value="1"/>
</dbReference>
<dbReference type="InterPro" id="IPR002220">
    <property type="entry name" value="DapA-like"/>
</dbReference>
<dbReference type="PANTHER" id="PTHR12128:SF66">
    <property type="entry name" value="4-HYDROXY-2-OXOGLUTARATE ALDOLASE, MITOCHONDRIAL"/>
    <property type="match status" value="1"/>
</dbReference>
<dbReference type="CDD" id="cd00408">
    <property type="entry name" value="DHDPS-like"/>
    <property type="match status" value="1"/>
</dbReference>
<evidence type="ECO:0000256" key="3">
    <source>
        <dbReference type="ARBA" id="ARBA00023270"/>
    </source>
</evidence>
<evidence type="ECO:0000256" key="2">
    <source>
        <dbReference type="ARBA" id="ARBA00023239"/>
    </source>
</evidence>
<name>A0ABS5YLK8_9ACTN</name>
<dbReference type="SMART" id="SM01130">
    <property type="entry name" value="DHDPS"/>
    <property type="match status" value="1"/>
</dbReference>
<keyword evidence="6" id="KW-1185">Reference proteome</keyword>
<evidence type="ECO:0000256" key="4">
    <source>
        <dbReference type="PIRNR" id="PIRNR001365"/>
    </source>
</evidence>
<dbReference type="PROSITE" id="PS00666">
    <property type="entry name" value="DHDPS_2"/>
    <property type="match status" value="1"/>
</dbReference>
<evidence type="ECO:0000256" key="1">
    <source>
        <dbReference type="ARBA" id="ARBA00007592"/>
    </source>
</evidence>
<dbReference type="PRINTS" id="PR00146">
    <property type="entry name" value="DHPICSNTHASE"/>
</dbReference>
<keyword evidence="3" id="KW-0704">Schiff base</keyword>
<comment type="similarity">
    <text evidence="1 4">Belongs to the DapA family.</text>
</comment>
<reference evidence="5 6" key="1">
    <citation type="submission" date="2021-06" db="EMBL/GenBank/DDBJ databases">
        <title>Actinoplanes lichenicola sp. nov., and Actinoplanes ovalisporus sp. nov., isolated from lichen in Thailand.</title>
        <authorList>
            <person name="Saeng-In P."/>
            <person name="Kanchanasin P."/>
            <person name="Yuki M."/>
            <person name="Kudo T."/>
            <person name="Ohkuma M."/>
            <person name="Phongsopitanun W."/>
            <person name="Tanasupawat S."/>
        </authorList>
    </citation>
    <scope>NUCLEOTIDE SEQUENCE [LARGE SCALE GENOMIC DNA]</scope>
    <source>
        <strain evidence="5 6">NBRC 110975</strain>
    </source>
</reference>
<sequence>MIDLRGGVVPPIATPLTEAGEVDVASLRRLRDRLIGAGCAGTFALGSTGEAAYLDDRARRTVVDALAGGPGPLLVGLVGTTAARVVAQAAELIGPGVAAAVVTGPFYAAASPAEIVRHFEYVAARAGVPVLAYNIPVNTGYELPVEVLADLIAREVVIGVKDSSPDLDRLGALIKEVGPSDRLFLTGSDRGLSSALAIGANGAVAGLANVAPELFVRAFDDAAAVQPTITTLTDLYRPTSAGTGLNSTQLGSIKTALTLLGAIDTDQVSPPMTRSDPDRRSYVRDVLDRAFPK</sequence>
<evidence type="ECO:0000313" key="6">
    <source>
        <dbReference type="Proteomes" id="UP001519654"/>
    </source>
</evidence>
<dbReference type="PIRSF" id="PIRSF001365">
    <property type="entry name" value="DHDPS"/>
    <property type="match status" value="1"/>
</dbReference>
<gene>
    <name evidence="5" type="ORF">KOI35_08885</name>
</gene>
<dbReference type="EMBL" id="JAHKKG010000003">
    <property type="protein sequence ID" value="MBU2663619.1"/>
    <property type="molecule type" value="Genomic_DNA"/>
</dbReference>
<evidence type="ECO:0000313" key="5">
    <source>
        <dbReference type="EMBL" id="MBU2663619.1"/>
    </source>
</evidence>
<organism evidence="5 6">
    <name type="scientific">Paractinoplanes bogorensis</name>
    <dbReference type="NCBI Taxonomy" id="1610840"/>
    <lineage>
        <taxon>Bacteria</taxon>
        <taxon>Bacillati</taxon>
        <taxon>Actinomycetota</taxon>
        <taxon>Actinomycetes</taxon>
        <taxon>Micromonosporales</taxon>
        <taxon>Micromonosporaceae</taxon>
        <taxon>Paractinoplanes</taxon>
    </lineage>
</organism>
<keyword evidence="2 4" id="KW-0456">Lyase</keyword>
<protein>
    <submittedName>
        <fullName evidence="5">Dihydrodipicolinate synthase family protein</fullName>
    </submittedName>
</protein>
<dbReference type="InterPro" id="IPR013785">
    <property type="entry name" value="Aldolase_TIM"/>
</dbReference>
<proteinExistence type="inferred from homology"/>
<dbReference type="Proteomes" id="UP001519654">
    <property type="component" value="Unassembled WGS sequence"/>
</dbReference>
<dbReference type="Gene3D" id="3.20.20.70">
    <property type="entry name" value="Aldolase class I"/>
    <property type="match status" value="1"/>
</dbReference>
<dbReference type="RefSeq" id="WP_215785607.1">
    <property type="nucleotide sequence ID" value="NZ_JAHKKG010000003.1"/>
</dbReference>
<dbReference type="Pfam" id="PF00701">
    <property type="entry name" value="DHDPS"/>
    <property type="match status" value="1"/>
</dbReference>
<dbReference type="InterPro" id="IPR020625">
    <property type="entry name" value="Schiff_base-form_aldolases_AS"/>
</dbReference>
<accession>A0ABS5YLK8</accession>
<dbReference type="PANTHER" id="PTHR12128">
    <property type="entry name" value="DIHYDRODIPICOLINATE SYNTHASE"/>
    <property type="match status" value="1"/>
</dbReference>